<name>A0ABZ1RDR0_9ACTN</name>
<keyword evidence="2" id="KW-0255">Endonuclease</keyword>
<sequence length="128" mass="14109">MIGAHKVQRDPENLLGTQPSLDRGPYEALVSAVLAWKSSHLDDCDHEQIALQMTEHARGLARDVHRHALRLPEHDGRRALAEVVLGDAERILAEPLEATAACVQDRARLIRALYARLDRLAAAFAPPA</sequence>
<evidence type="ECO:0000313" key="2">
    <source>
        <dbReference type="EMBL" id="WUO44556.1"/>
    </source>
</evidence>
<protein>
    <submittedName>
        <fullName evidence="2">Restriction endonuclease</fullName>
    </submittedName>
</protein>
<dbReference type="Proteomes" id="UP001432075">
    <property type="component" value="Chromosome"/>
</dbReference>
<evidence type="ECO:0000313" key="3">
    <source>
        <dbReference type="Proteomes" id="UP001432075"/>
    </source>
</evidence>
<dbReference type="EMBL" id="CP108057">
    <property type="protein sequence ID" value="WUO44556.1"/>
    <property type="molecule type" value="Genomic_DNA"/>
</dbReference>
<dbReference type="GO" id="GO:0004519">
    <property type="term" value="F:endonuclease activity"/>
    <property type="evidence" value="ECO:0007669"/>
    <property type="project" value="UniProtKB-KW"/>
</dbReference>
<organism evidence="2 3">
    <name type="scientific">Streptomyces goshikiensis</name>
    <dbReference type="NCBI Taxonomy" id="1942"/>
    <lineage>
        <taxon>Bacteria</taxon>
        <taxon>Bacillati</taxon>
        <taxon>Actinomycetota</taxon>
        <taxon>Actinomycetes</taxon>
        <taxon>Kitasatosporales</taxon>
        <taxon>Streptomycetaceae</taxon>
        <taxon>Streptomyces</taxon>
    </lineage>
</organism>
<proteinExistence type="predicted"/>
<keyword evidence="3" id="KW-1185">Reference proteome</keyword>
<accession>A0ABZ1RDR0</accession>
<keyword evidence="2" id="KW-0540">Nuclease</keyword>
<gene>
    <name evidence="2" type="ORF">OHU17_01370</name>
</gene>
<reference evidence="2" key="1">
    <citation type="submission" date="2022-10" db="EMBL/GenBank/DDBJ databases">
        <title>The complete genomes of actinobacterial strains from the NBC collection.</title>
        <authorList>
            <person name="Joergensen T.S."/>
            <person name="Alvarez Arevalo M."/>
            <person name="Sterndorff E.B."/>
            <person name="Faurdal D."/>
            <person name="Vuksanovic O."/>
            <person name="Mourched A.-S."/>
            <person name="Charusanti P."/>
            <person name="Shaw S."/>
            <person name="Blin K."/>
            <person name="Weber T."/>
        </authorList>
    </citation>
    <scope>NUCLEOTIDE SEQUENCE</scope>
    <source>
        <strain evidence="2">NBC_00283</strain>
    </source>
</reference>
<feature type="region of interest" description="Disordered" evidence="1">
    <location>
        <begin position="1"/>
        <end position="20"/>
    </location>
</feature>
<keyword evidence="2" id="KW-0378">Hydrolase</keyword>
<evidence type="ECO:0000256" key="1">
    <source>
        <dbReference type="SAM" id="MobiDB-lite"/>
    </source>
</evidence>